<evidence type="ECO:0000313" key="3">
    <source>
        <dbReference type="EnsemblMetazoa" id="XP_024080675.1"/>
    </source>
</evidence>
<dbReference type="EnsemblMetazoa" id="XM_024224907.1">
    <property type="protein sequence ID" value="XP_024080675.1"/>
    <property type="gene ID" value="LOC106662498"/>
</dbReference>
<sequence length="139" mass="15894">MNFFAAASAVGFAYCLFNSFLTIREDRRQKEKERRAAEERKKREYAELRKRRFGVKLDLSEIIQKCSGPNLEILENMDEETLKEIVKACGFQQFNDVTLATGEAALRFGGSQLMFDIVNGCPTLDKDADKFLLFPPAKQ</sequence>
<reference evidence="3" key="1">
    <citation type="submission" date="2022-01" db="UniProtKB">
        <authorList>
            <consortium name="EnsemblMetazoa"/>
        </authorList>
    </citation>
    <scope>IDENTIFICATION</scope>
</reference>
<dbReference type="GeneID" id="106662498"/>
<dbReference type="KEGG" id="clec:106662498"/>
<accession>A0A8I6SKG4</accession>
<evidence type="ECO:0000256" key="2">
    <source>
        <dbReference type="SAM" id="Phobius"/>
    </source>
</evidence>
<dbReference type="AlphaFoldDB" id="A0A8I6SKG4"/>
<evidence type="ECO:0000313" key="4">
    <source>
        <dbReference type="Proteomes" id="UP000494040"/>
    </source>
</evidence>
<name>A0A8I6SKG4_CIMLE</name>
<evidence type="ECO:0000256" key="1">
    <source>
        <dbReference type="SAM" id="Coils"/>
    </source>
</evidence>
<organism evidence="3 4">
    <name type="scientific">Cimex lectularius</name>
    <name type="common">Bed bug</name>
    <name type="synonym">Acanthia lectularia</name>
    <dbReference type="NCBI Taxonomy" id="79782"/>
    <lineage>
        <taxon>Eukaryota</taxon>
        <taxon>Metazoa</taxon>
        <taxon>Ecdysozoa</taxon>
        <taxon>Arthropoda</taxon>
        <taxon>Hexapoda</taxon>
        <taxon>Insecta</taxon>
        <taxon>Pterygota</taxon>
        <taxon>Neoptera</taxon>
        <taxon>Paraneoptera</taxon>
        <taxon>Hemiptera</taxon>
        <taxon>Heteroptera</taxon>
        <taxon>Panheteroptera</taxon>
        <taxon>Cimicomorpha</taxon>
        <taxon>Cimicidae</taxon>
        <taxon>Cimex</taxon>
    </lineage>
</organism>
<keyword evidence="4" id="KW-1185">Reference proteome</keyword>
<feature type="coiled-coil region" evidence="1">
    <location>
        <begin position="20"/>
        <end position="48"/>
    </location>
</feature>
<keyword evidence="2" id="KW-0472">Membrane</keyword>
<keyword evidence="2" id="KW-1133">Transmembrane helix</keyword>
<keyword evidence="2" id="KW-0812">Transmembrane</keyword>
<protein>
    <submittedName>
        <fullName evidence="3">Uncharacterized protein</fullName>
    </submittedName>
</protein>
<proteinExistence type="predicted"/>
<keyword evidence="1" id="KW-0175">Coiled coil</keyword>
<dbReference type="Proteomes" id="UP000494040">
    <property type="component" value="Unassembled WGS sequence"/>
</dbReference>
<dbReference type="RefSeq" id="XP_024080675.1">
    <property type="nucleotide sequence ID" value="XM_024224907.1"/>
</dbReference>
<feature type="transmembrane region" description="Helical" evidence="2">
    <location>
        <begin position="6"/>
        <end position="23"/>
    </location>
</feature>